<dbReference type="InterPro" id="IPR001365">
    <property type="entry name" value="A_deaminase_dom"/>
</dbReference>
<dbReference type="InterPro" id="IPR032466">
    <property type="entry name" value="Metal_Hydrolase"/>
</dbReference>
<dbReference type="CTD" id="100"/>
<comment type="cofactor">
    <cofactor evidence="1">
        <name>Zn(2+)</name>
        <dbReference type="ChEBI" id="CHEBI:29105"/>
    </cofactor>
</comment>
<keyword evidence="5" id="KW-0378">Hydrolase</keyword>
<comment type="similarity">
    <text evidence="2">Belongs to the metallo-dependent hydrolases superfamily. Adenosine and AMP deaminases family.</text>
</comment>
<dbReference type="GO" id="GO:0009117">
    <property type="term" value="P:nucleotide metabolic process"/>
    <property type="evidence" value="ECO:0007669"/>
    <property type="project" value="UniProtKB-KW"/>
</dbReference>
<dbReference type="GO" id="GO:0046872">
    <property type="term" value="F:metal ion binding"/>
    <property type="evidence" value="ECO:0007669"/>
    <property type="project" value="UniProtKB-KW"/>
</dbReference>
<dbReference type="GO" id="GO:0006154">
    <property type="term" value="P:adenosine catabolic process"/>
    <property type="evidence" value="ECO:0007669"/>
    <property type="project" value="TreeGrafter"/>
</dbReference>
<evidence type="ECO:0000313" key="12">
    <source>
        <dbReference type="Proteomes" id="UP000694920"/>
    </source>
</evidence>
<dbReference type="PANTHER" id="PTHR11409:SF42">
    <property type="entry name" value="ADENOSINE DEAMINASE-LIKE PROTEIN"/>
    <property type="match status" value="1"/>
</dbReference>
<comment type="function">
    <text evidence="9">Catalyzes the hydrolysis of the free cytosolic methylated adenosine nucleotide N(6)-methyl-AMP (N6-mAMP) to produce inositol monophosphate (IMP) and methylamine. Is required for the catabolism of cytosolic N6-mAMP, which is derived from the degradation of mRNA containing N6-methylated adenine (m6A).</text>
</comment>
<keyword evidence="7" id="KW-0546">Nucleotide metabolism</keyword>
<name>A0AAJ7BUI4_CEPCN</name>
<sequence length="353" mass="39864">MSSTEKINLDSFCRALPKVELHAHLNGSLSLRIMKKLYELQHSDGRILMDLPNIEEPNSLEECFQLFPIVHSLTSTSEAVFIATCDMIGEFYDDGVIYLEVRSTPRAVDGVMTKKEYVEAIIRGIITSKNRYPEILVKYLISVDRMKGYESAKQNIELAIEMIEQYPDYVVGLDLSGDPSKGSAFLELLEKSRKAGLKITAHCAEVPNEIEIMDILNFKPDRLGHCTCIHPTLNGKEELFQRLIQSNIPIELCLTSNIKCGTVPSYDLHQFKYLYEAGHPICIATDDKGVFNTSLSKEFELAARHFQLSQDTLCQLTINSVKYSFASEIEKSRLTDVINAFRFQSVSTVSNTK</sequence>
<dbReference type="CDD" id="cd00443">
    <property type="entry name" value="ADA_AMPD"/>
    <property type="match status" value="1"/>
</dbReference>
<comment type="subunit">
    <text evidence="3">Monomer.</text>
</comment>
<evidence type="ECO:0000256" key="5">
    <source>
        <dbReference type="ARBA" id="ARBA00022801"/>
    </source>
</evidence>
<evidence type="ECO:0000313" key="13">
    <source>
        <dbReference type="RefSeq" id="XP_015594705.1"/>
    </source>
</evidence>
<evidence type="ECO:0000256" key="2">
    <source>
        <dbReference type="ARBA" id="ARBA00006676"/>
    </source>
</evidence>
<keyword evidence="4" id="KW-0479">Metal-binding</keyword>
<keyword evidence="6" id="KW-0862">Zinc</keyword>
<dbReference type="GO" id="GO:0046103">
    <property type="term" value="P:inosine biosynthetic process"/>
    <property type="evidence" value="ECO:0007669"/>
    <property type="project" value="TreeGrafter"/>
</dbReference>
<dbReference type="Pfam" id="PF00962">
    <property type="entry name" value="A_deaminase"/>
    <property type="match status" value="1"/>
</dbReference>
<dbReference type="GO" id="GO:0004000">
    <property type="term" value="F:adenosine deaminase activity"/>
    <property type="evidence" value="ECO:0007669"/>
    <property type="project" value="TreeGrafter"/>
</dbReference>
<proteinExistence type="inferred from homology"/>
<evidence type="ECO:0000256" key="9">
    <source>
        <dbReference type="ARBA" id="ARBA00057464"/>
    </source>
</evidence>
<evidence type="ECO:0000259" key="11">
    <source>
        <dbReference type="Pfam" id="PF00962"/>
    </source>
</evidence>
<gene>
    <name evidence="13" type="primary">LOC107267457</name>
</gene>
<feature type="domain" description="Adenosine deaminase" evidence="11">
    <location>
        <begin position="17"/>
        <end position="339"/>
    </location>
</feature>
<evidence type="ECO:0000256" key="10">
    <source>
        <dbReference type="ARBA" id="ARBA00070474"/>
    </source>
</evidence>
<evidence type="ECO:0000256" key="7">
    <source>
        <dbReference type="ARBA" id="ARBA00023080"/>
    </source>
</evidence>
<dbReference type="PANTHER" id="PTHR11409">
    <property type="entry name" value="ADENOSINE DEAMINASE"/>
    <property type="match status" value="1"/>
</dbReference>
<dbReference type="SUPFAM" id="SSF51556">
    <property type="entry name" value="Metallo-dependent hydrolases"/>
    <property type="match status" value="1"/>
</dbReference>
<dbReference type="Proteomes" id="UP000694920">
    <property type="component" value="Unplaced"/>
</dbReference>
<dbReference type="RefSeq" id="XP_015594705.1">
    <property type="nucleotide sequence ID" value="XM_015739219.2"/>
</dbReference>
<protein>
    <recommendedName>
        <fullName evidence="10">Adenosine deaminase-like protein</fullName>
    </recommendedName>
</protein>
<dbReference type="Gene3D" id="3.20.20.140">
    <property type="entry name" value="Metal-dependent hydrolases"/>
    <property type="match status" value="1"/>
</dbReference>
<evidence type="ECO:0000256" key="1">
    <source>
        <dbReference type="ARBA" id="ARBA00001947"/>
    </source>
</evidence>
<dbReference type="InterPro" id="IPR006330">
    <property type="entry name" value="Ado/ade_deaminase"/>
</dbReference>
<organism evidence="12 13">
    <name type="scientific">Cephus cinctus</name>
    <name type="common">Wheat stem sawfly</name>
    <dbReference type="NCBI Taxonomy" id="211228"/>
    <lineage>
        <taxon>Eukaryota</taxon>
        <taxon>Metazoa</taxon>
        <taxon>Ecdysozoa</taxon>
        <taxon>Arthropoda</taxon>
        <taxon>Hexapoda</taxon>
        <taxon>Insecta</taxon>
        <taxon>Pterygota</taxon>
        <taxon>Neoptera</taxon>
        <taxon>Endopterygota</taxon>
        <taxon>Hymenoptera</taxon>
        <taxon>Cephoidea</taxon>
        <taxon>Cephidae</taxon>
        <taxon>Cephus</taxon>
    </lineage>
</organism>
<dbReference type="GeneID" id="107267457"/>
<comment type="catalytic activity">
    <reaction evidence="8">
        <text>N(6)-methyl-AMP + H2O + H(+) = IMP + methylamine</text>
        <dbReference type="Rhea" id="RHEA:16001"/>
        <dbReference type="ChEBI" id="CHEBI:15377"/>
        <dbReference type="ChEBI" id="CHEBI:15378"/>
        <dbReference type="ChEBI" id="CHEBI:58053"/>
        <dbReference type="ChEBI" id="CHEBI:59338"/>
        <dbReference type="ChEBI" id="CHEBI:144842"/>
    </reaction>
    <physiologicalReaction direction="left-to-right" evidence="8">
        <dbReference type="Rhea" id="RHEA:16002"/>
    </physiologicalReaction>
</comment>
<dbReference type="FunFam" id="3.20.20.140:FF:000033">
    <property type="entry name" value="Adenosine deaminase-like protein"/>
    <property type="match status" value="1"/>
</dbReference>
<reference evidence="13" key="1">
    <citation type="submission" date="2025-08" db="UniProtKB">
        <authorList>
            <consortium name="RefSeq"/>
        </authorList>
    </citation>
    <scope>IDENTIFICATION</scope>
</reference>
<evidence type="ECO:0000256" key="8">
    <source>
        <dbReference type="ARBA" id="ARBA00048787"/>
    </source>
</evidence>
<evidence type="ECO:0000256" key="3">
    <source>
        <dbReference type="ARBA" id="ARBA00011245"/>
    </source>
</evidence>
<evidence type="ECO:0000256" key="4">
    <source>
        <dbReference type="ARBA" id="ARBA00022723"/>
    </source>
</evidence>
<dbReference type="AlphaFoldDB" id="A0AAJ7BUI4"/>
<dbReference type="KEGG" id="ccin:107267457"/>
<accession>A0AAJ7BUI4</accession>
<keyword evidence="12" id="KW-1185">Reference proteome</keyword>
<evidence type="ECO:0000256" key="6">
    <source>
        <dbReference type="ARBA" id="ARBA00022833"/>
    </source>
</evidence>